<dbReference type="Pfam" id="PF17132">
    <property type="entry name" value="Glyco_hydro_106"/>
    <property type="match status" value="1"/>
</dbReference>
<evidence type="ECO:0000256" key="1">
    <source>
        <dbReference type="SAM" id="SignalP"/>
    </source>
</evidence>
<evidence type="ECO:0000313" key="2">
    <source>
        <dbReference type="EMBL" id="KAL2846698.1"/>
    </source>
</evidence>
<accession>A0ABR4K2Z4</accession>
<dbReference type="PANTHER" id="PTHR36848">
    <property type="entry name" value="DNA-BINDING PROTEIN (PUTATIVE SECRETED PROTEIN)-RELATED"/>
    <property type="match status" value="1"/>
</dbReference>
<protein>
    <recommendedName>
        <fullName evidence="4">Secreted protein</fullName>
    </recommendedName>
</protein>
<dbReference type="Gene3D" id="2.60.120.260">
    <property type="entry name" value="Galactose-binding domain-like"/>
    <property type="match status" value="1"/>
</dbReference>
<gene>
    <name evidence="2" type="ORF">BJY01DRAFT_263257</name>
</gene>
<comment type="caution">
    <text evidence="2">The sequence shown here is derived from an EMBL/GenBank/DDBJ whole genome shotgun (WGS) entry which is preliminary data.</text>
</comment>
<feature type="signal peptide" evidence="1">
    <location>
        <begin position="1"/>
        <end position="19"/>
    </location>
</feature>
<evidence type="ECO:0000313" key="3">
    <source>
        <dbReference type="Proteomes" id="UP001610446"/>
    </source>
</evidence>
<name>A0ABR4K2Z4_9EURO</name>
<dbReference type="EMBL" id="JBFXLU010000061">
    <property type="protein sequence ID" value="KAL2846698.1"/>
    <property type="molecule type" value="Genomic_DNA"/>
</dbReference>
<dbReference type="Proteomes" id="UP001610446">
    <property type="component" value="Unassembled WGS sequence"/>
</dbReference>
<feature type="chain" id="PRO_5046775560" description="Secreted protein" evidence="1">
    <location>
        <begin position="20"/>
        <end position="1003"/>
    </location>
</feature>
<evidence type="ECO:0008006" key="4">
    <source>
        <dbReference type="Google" id="ProtNLM"/>
    </source>
</evidence>
<keyword evidence="1" id="KW-0732">Signal</keyword>
<dbReference type="InterPro" id="IPR008979">
    <property type="entry name" value="Galactose-bd-like_sf"/>
</dbReference>
<dbReference type="PANTHER" id="PTHR36848:SF2">
    <property type="entry name" value="SECRETED PROTEIN"/>
    <property type="match status" value="1"/>
</dbReference>
<dbReference type="InterPro" id="IPR053161">
    <property type="entry name" value="Ulvan_degrading_GH"/>
</dbReference>
<dbReference type="SUPFAM" id="SSF49785">
    <property type="entry name" value="Galactose-binding domain-like"/>
    <property type="match status" value="1"/>
</dbReference>
<sequence length="1003" mass="110144">MGPLLLAPFLLTAPLLCSAKFTDHGTFSNPASNVRPRFRYWLPDASVDAEVVAEDVAAVAQVGGGGMEFVPFFDYGGALNSNPPVNWSTYGFGTPPFVELFKTALQAHSKHGLLMDFALGPNQGQGVPASPDNEGLEWELVPFSIEIPKTGQFEGVIPGWGTGDLVSLVIARVKSNRTFSYELPFYTGDPLTISYDEFELDHQSVIERTRQVGSSGHVRLSLPKASSGSHYRMFAFYERLAGYKNLRFPSNRDDTIFDNGSYAVDHFDAKGAQVISQFWSEYILTPELTQLLGQVGKYAWEDSLELEFNITWSRSLPRRFRQLHGYDIQPYLPLLTFQQNTLATQQYTPGAFRCYLDTADQGIGYVNDFRAALVAGYKEYLGTLRNWAQGLGAQLSVQPAYGSIMDALAVVPSVDAPECESLSFVDNIDLYRAFSGPAHLAGKRIVSNEMGAVQGAAYNYHFPALVRSVNRAFLGGVNQMVLHGQAYSGPYPNTTWPGHTSFRYLFSELLSPKLPSWGNGMKGIIDYISRVQYLLQTSVPKVDVVMYHKQSATSLKPIYQGTDLLREGWSWNYLSSDNLFLEQAKVQRSVLAQDGPAWKALIIDSTQNLTLDAVDALDRFSQDGLPVIFSGGPPGYYPSEDGSDLERFKRKLSRLLKSPKIHVVANGGVANKLKTLGLRPLVQVNTNGACYTSWSEADGQSYAVVFSDSAKSTGTITVQSTKTPYLLDPWTGTITPVLVYQRTRTATTIPVALGVNQAMYFAFGNAHGMNIAVPRYHVQQVPSHVLGSTYLPPRGIALHVARSYQASHAVLSTGKKVLLKAASVPPAFPLSHWNLTAEHWEAPEDLYDSQTTVKYNTTHQLDRPISWSEVPQLSNASGVGYYTTKFQWPPSDTAVGCRAHGEALGAYLKFSQVVDTLAVSVNGQAVPQLDITNAAADITEYLRPGENLVSVTVPTTLWNYLKEILDELVTAGQPVQFLGGTPTRSEAGLVGTVSIVPYTHIFV</sequence>
<reference evidence="2 3" key="1">
    <citation type="submission" date="2024-07" db="EMBL/GenBank/DDBJ databases">
        <title>Section-level genome sequencing and comparative genomics of Aspergillus sections Usti and Cavernicolus.</title>
        <authorList>
            <consortium name="Lawrence Berkeley National Laboratory"/>
            <person name="Nybo J.L."/>
            <person name="Vesth T.C."/>
            <person name="Theobald S."/>
            <person name="Frisvad J.C."/>
            <person name="Larsen T.O."/>
            <person name="Kjaerboelling I."/>
            <person name="Rothschild-Mancinelli K."/>
            <person name="Lyhne E.K."/>
            <person name="Kogle M.E."/>
            <person name="Barry K."/>
            <person name="Clum A."/>
            <person name="Na H."/>
            <person name="Ledsgaard L."/>
            <person name="Lin J."/>
            <person name="Lipzen A."/>
            <person name="Kuo A."/>
            <person name="Riley R."/>
            <person name="Mondo S."/>
            <person name="Labutti K."/>
            <person name="Haridas S."/>
            <person name="Pangalinan J."/>
            <person name="Salamov A.A."/>
            <person name="Simmons B.A."/>
            <person name="Magnuson J.K."/>
            <person name="Chen J."/>
            <person name="Drula E."/>
            <person name="Henrissat B."/>
            <person name="Wiebenga A."/>
            <person name="Lubbers R.J."/>
            <person name="Gomes A.C."/>
            <person name="Makela M.R."/>
            <person name="Stajich J."/>
            <person name="Grigoriev I.V."/>
            <person name="Mortensen U.H."/>
            <person name="De Vries R.P."/>
            <person name="Baker S.E."/>
            <person name="Andersen M.R."/>
        </authorList>
    </citation>
    <scope>NUCLEOTIDE SEQUENCE [LARGE SCALE GENOMIC DNA]</scope>
    <source>
        <strain evidence="2 3">CBS 123904</strain>
    </source>
</reference>
<organism evidence="2 3">
    <name type="scientific">Aspergillus pseudoustus</name>
    <dbReference type="NCBI Taxonomy" id="1810923"/>
    <lineage>
        <taxon>Eukaryota</taxon>
        <taxon>Fungi</taxon>
        <taxon>Dikarya</taxon>
        <taxon>Ascomycota</taxon>
        <taxon>Pezizomycotina</taxon>
        <taxon>Eurotiomycetes</taxon>
        <taxon>Eurotiomycetidae</taxon>
        <taxon>Eurotiales</taxon>
        <taxon>Aspergillaceae</taxon>
        <taxon>Aspergillus</taxon>
        <taxon>Aspergillus subgen. Nidulantes</taxon>
    </lineage>
</organism>
<proteinExistence type="predicted"/>
<keyword evidence="3" id="KW-1185">Reference proteome</keyword>